<gene>
    <name evidence="1" type="ORF">NPIL_56471</name>
</gene>
<organism evidence="1 2">
    <name type="scientific">Nephila pilipes</name>
    <name type="common">Giant wood spider</name>
    <name type="synonym">Nephila maculata</name>
    <dbReference type="NCBI Taxonomy" id="299642"/>
    <lineage>
        <taxon>Eukaryota</taxon>
        <taxon>Metazoa</taxon>
        <taxon>Ecdysozoa</taxon>
        <taxon>Arthropoda</taxon>
        <taxon>Chelicerata</taxon>
        <taxon>Arachnida</taxon>
        <taxon>Araneae</taxon>
        <taxon>Araneomorphae</taxon>
        <taxon>Entelegynae</taxon>
        <taxon>Araneoidea</taxon>
        <taxon>Nephilidae</taxon>
        <taxon>Nephila</taxon>
    </lineage>
</organism>
<dbReference type="Proteomes" id="UP000887013">
    <property type="component" value="Unassembled WGS sequence"/>
</dbReference>
<protein>
    <submittedName>
        <fullName evidence="1">Uncharacterized protein</fullName>
    </submittedName>
</protein>
<name>A0A8X6TSL2_NEPPI</name>
<dbReference type="EMBL" id="BMAW01109703">
    <property type="protein sequence ID" value="GFT39777.1"/>
    <property type="molecule type" value="Genomic_DNA"/>
</dbReference>
<proteinExistence type="predicted"/>
<sequence>MIYALVLIHFDNRLLKCDHPRNTEVILPDKGTSPPVTEPAKPCWQPSIAVERRNPFFEPFICTIPAGKRQKEIFEQEKECVPKRKKKKKPSFCFFPADEKGSTLFINATLRK</sequence>
<dbReference type="AlphaFoldDB" id="A0A8X6TSL2"/>
<evidence type="ECO:0000313" key="1">
    <source>
        <dbReference type="EMBL" id="GFT39777.1"/>
    </source>
</evidence>
<reference evidence="1" key="1">
    <citation type="submission" date="2020-08" db="EMBL/GenBank/DDBJ databases">
        <title>Multicomponent nature underlies the extraordinary mechanical properties of spider dragline silk.</title>
        <authorList>
            <person name="Kono N."/>
            <person name="Nakamura H."/>
            <person name="Mori M."/>
            <person name="Yoshida Y."/>
            <person name="Ohtoshi R."/>
            <person name="Malay A.D."/>
            <person name="Moran D.A.P."/>
            <person name="Tomita M."/>
            <person name="Numata K."/>
            <person name="Arakawa K."/>
        </authorList>
    </citation>
    <scope>NUCLEOTIDE SEQUENCE</scope>
</reference>
<keyword evidence="2" id="KW-1185">Reference proteome</keyword>
<comment type="caution">
    <text evidence="1">The sequence shown here is derived from an EMBL/GenBank/DDBJ whole genome shotgun (WGS) entry which is preliminary data.</text>
</comment>
<accession>A0A8X6TSL2</accession>
<evidence type="ECO:0000313" key="2">
    <source>
        <dbReference type="Proteomes" id="UP000887013"/>
    </source>
</evidence>